<dbReference type="GO" id="GO:0009253">
    <property type="term" value="P:peptidoglycan catabolic process"/>
    <property type="evidence" value="ECO:0007669"/>
    <property type="project" value="InterPro"/>
</dbReference>
<dbReference type="PANTHER" id="PTHR34135">
    <property type="entry name" value="LYSOZYME"/>
    <property type="match status" value="1"/>
</dbReference>
<keyword evidence="9" id="KW-1015">Disulfide bond</keyword>
<dbReference type="InterPro" id="IPR008270">
    <property type="entry name" value="Glyco_hydro_25_AS"/>
</dbReference>
<keyword evidence="6" id="KW-0929">Antimicrobial</keyword>
<dbReference type="CDD" id="cd06412">
    <property type="entry name" value="GH25_CH-type"/>
    <property type="match status" value="1"/>
</dbReference>
<comment type="catalytic activity">
    <reaction evidence="1 12">
        <text>Hydrolysis of (1-&gt;4)-beta-linkages between N-acetylmuramic acid and N-acetyl-D-glucosamine residues in a peptidoglycan and between N-acetyl-D-glucosamine residues in chitodextrins.</text>
        <dbReference type="EC" id="3.2.1.17"/>
    </reaction>
</comment>
<dbReference type="OrthoDB" id="287365at2"/>
<protein>
    <recommendedName>
        <fullName evidence="4 12">Lysozyme</fullName>
        <ecNumber evidence="4 12">3.2.1.17</ecNumber>
    </recommendedName>
</protein>
<evidence type="ECO:0000256" key="7">
    <source>
        <dbReference type="ARBA" id="ARBA00022638"/>
    </source>
</evidence>
<keyword evidence="16" id="KW-1185">Reference proteome</keyword>
<dbReference type="EMBL" id="WBOF01000001">
    <property type="protein sequence ID" value="MQS10910.1"/>
    <property type="molecule type" value="Genomic_DNA"/>
</dbReference>
<evidence type="ECO:0000256" key="9">
    <source>
        <dbReference type="ARBA" id="ARBA00023157"/>
    </source>
</evidence>
<evidence type="ECO:0000256" key="1">
    <source>
        <dbReference type="ARBA" id="ARBA00000632"/>
    </source>
</evidence>
<evidence type="ECO:0000313" key="16">
    <source>
        <dbReference type="Proteomes" id="UP000450000"/>
    </source>
</evidence>
<evidence type="ECO:0000256" key="2">
    <source>
        <dbReference type="ARBA" id="ARBA00004613"/>
    </source>
</evidence>
<dbReference type="PROSITE" id="PS51904">
    <property type="entry name" value="GLYCOSYL_HYDROL_F25_2"/>
    <property type="match status" value="1"/>
</dbReference>
<keyword evidence="14" id="KW-0732">Signal</keyword>
<keyword evidence="10 12" id="KW-0326">Glycosidase</keyword>
<organism evidence="15 16">
    <name type="scientific">Streptomyces kaniharaensis</name>
    <dbReference type="NCBI Taxonomy" id="212423"/>
    <lineage>
        <taxon>Bacteria</taxon>
        <taxon>Bacillati</taxon>
        <taxon>Actinomycetota</taxon>
        <taxon>Actinomycetes</taxon>
        <taxon>Kitasatosporales</taxon>
        <taxon>Streptomycetaceae</taxon>
        <taxon>Streptomyces</taxon>
    </lineage>
</organism>
<dbReference type="GO" id="GO:0031640">
    <property type="term" value="P:killing of cells of another organism"/>
    <property type="evidence" value="ECO:0007669"/>
    <property type="project" value="UniProtKB-KW"/>
</dbReference>
<reference evidence="15 16" key="1">
    <citation type="submission" date="2019-09" db="EMBL/GenBank/DDBJ databases">
        <title>Genome Sequences of Streptomyces kaniharaensis ATCC 21070.</title>
        <authorList>
            <person name="Zhu W."/>
            <person name="De Crecy-Lagard V."/>
            <person name="Richards N.G."/>
        </authorList>
    </citation>
    <scope>NUCLEOTIDE SEQUENCE [LARGE SCALE GENOMIC DNA]</scope>
    <source>
        <strain evidence="15 16">SF-557</strain>
    </source>
</reference>
<feature type="chain" id="PRO_5027117900" description="Lysozyme" evidence="14">
    <location>
        <begin position="48"/>
        <end position="301"/>
    </location>
</feature>
<dbReference type="GO" id="GO:0016052">
    <property type="term" value="P:carbohydrate catabolic process"/>
    <property type="evidence" value="ECO:0007669"/>
    <property type="project" value="TreeGrafter"/>
</dbReference>
<gene>
    <name evidence="15" type="ORF">F7Q99_01095</name>
</gene>
<comment type="subcellular location">
    <subcellularLocation>
        <location evidence="2">Secreted</location>
    </subcellularLocation>
</comment>
<evidence type="ECO:0000256" key="11">
    <source>
        <dbReference type="ARBA" id="ARBA00055588"/>
    </source>
</evidence>
<comment type="similarity">
    <text evidence="3 12">Belongs to the glycosyl hydrolase 25 family.</text>
</comment>
<evidence type="ECO:0000256" key="4">
    <source>
        <dbReference type="ARBA" id="ARBA00012732"/>
    </source>
</evidence>
<dbReference type="GO" id="GO:0003796">
    <property type="term" value="F:lysozyme activity"/>
    <property type="evidence" value="ECO:0007669"/>
    <property type="project" value="UniProtKB-EC"/>
</dbReference>
<dbReference type="AlphaFoldDB" id="A0A6N7KHG9"/>
<dbReference type="InterPro" id="IPR018077">
    <property type="entry name" value="Glyco_hydro_fam25_subgr"/>
</dbReference>
<dbReference type="SUPFAM" id="SSF51445">
    <property type="entry name" value="(Trans)glycosidases"/>
    <property type="match status" value="1"/>
</dbReference>
<keyword evidence="7" id="KW-0081">Bacteriolytic enzyme</keyword>
<evidence type="ECO:0000256" key="8">
    <source>
        <dbReference type="ARBA" id="ARBA00022801"/>
    </source>
</evidence>
<accession>A0A6N7KHG9</accession>
<feature type="compositionally biased region" description="Low complexity" evidence="13">
    <location>
        <begin position="1"/>
        <end position="13"/>
    </location>
</feature>
<dbReference type="Pfam" id="PF01183">
    <property type="entry name" value="Glyco_hydro_25"/>
    <property type="match status" value="1"/>
</dbReference>
<keyword evidence="8 12" id="KW-0378">Hydrolase</keyword>
<evidence type="ECO:0000256" key="12">
    <source>
        <dbReference type="RuleBase" id="RU361176"/>
    </source>
</evidence>
<proteinExistence type="inferred from homology"/>
<dbReference type="PANTHER" id="PTHR34135:SF2">
    <property type="entry name" value="LYSOZYME"/>
    <property type="match status" value="1"/>
</dbReference>
<dbReference type="FunFam" id="3.20.20.80:FF:000060">
    <property type="entry name" value="Lysozyme M1"/>
    <property type="match status" value="1"/>
</dbReference>
<dbReference type="InterPro" id="IPR017853">
    <property type="entry name" value="GH"/>
</dbReference>
<evidence type="ECO:0000256" key="10">
    <source>
        <dbReference type="ARBA" id="ARBA00023295"/>
    </source>
</evidence>
<evidence type="ECO:0000256" key="13">
    <source>
        <dbReference type="SAM" id="MobiDB-lite"/>
    </source>
</evidence>
<name>A0A6N7KHG9_9ACTN</name>
<dbReference type="InterPro" id="IPR002053">
    <property type="entry name" value="Glyco_hydro_25"/>
</dbReference>
<sequence>MSSTSRSASPTGTTRRRTRRLPAPAALAATGLAATALVAGATVPANAADRTPADLPPAATADGIPHPELDFAGSTVAAHEGAEDTAGIRSLYVTQTPGTDVSGWQGNVDWATAAANGANFAYVKATEGTTYRNPYFAQQYNGSYNAGLIRGAYHFALPNRSSGGVQANYFVDHGGGWSPDGATLPPALDIEYNPYGATCYGLGQRDMVAWIHAFSDTVLARTGRYPTIYTTTSWWTQCTGNNGDFGATNPLWIARYAPSPGTLPNGWAYQTIWQYASSGTFPGDQDLFNGAYDRLQALADG</sequence>
<evidence type="ECO:0000256" key="3">
    <source>
        <dbReference type="ARBA" id="ARBA00010646"/>
    </source>
</evidence>
<evidence type="ECO:0000313" key="15">
    <source>
        <dbReference type="EMBL" id="MQS10910.1"/>
    </source>
</evidence>
<keyword evidence="5" id="KW-0964">Secreted</keyword>
<dbReference type="Gene3D" id="3.20.20.80">
    <property type="entry name" value="Glycosidases"/>
    <property type="match status" value="1"/>
</dbReference>
<feature type="signal peptide" evidence="14">
    <location>
        <begin position="1"/>
        <end position="47"/>
    </location>
</feature>
<evidence type="ECO:0000256" key="14">
    <source>
        <dbReference type="SAM" id="SignalP"/>
    </source>
</evidence>
<dbReference type="PROSITE" id="PS00953">
    <property type="entry name" value="GLYCOSYL_HYDROL_F25_1"/>
    <property type="match status" value="1"/>
</dbReference>
<dbReference type="GO" id="GO:0016998">
    <property type="term" value="P:cell wall macromolecule catabolic process"/>
    <property type="evidence" value="ECO:0007669"/>
    <property type="project" value="InterPro"/>
</dbReference>
<dbReference type="RefSeq" id="WP_153459652.1">
    <property type="nucleotide sequence ID" value="NZ_WBOF01000001.1"/>
</dbReference>
<dbReference type="SMART" id="SM00641">
    <property type="entry name" value="Glyco_25"/>
    <property type="match status" value="1"/>
</dbReference>
<comment type="function">
    <text evidence="11">This enzyme has both lysozyme (acetylmuramidase) and diacetylmuramidase activities.</text>
</comment>
<dbReference type="Proteomes" id="UP000450000">
    <property type="component" value="Unassembled WGS sequence"/>
</dbReference>
<dbReference type="GO" id="GO:0005576">
    <property type="term" value="C:extracellular region"/>
    <property type="evidence" value="ECO:0007669"/>
    <property type="project" value="UniProtKB-SubCell"/>
</dbReference>
<dbReference type="GO" id="GO:0042742">
    <property type="term" value="P:defense response to bacterium"/>
    <property type="evidence" value="ECO:0007669"/>
    <property type="project" value="UniProtKB-KW"/>
</dbReference>
<evidence type="ECO:0000256" key="5">
    <source>
        <dbReference type="ARBA" id="ARBA00022525"/>
    </source>
</evidence>
<feature type="region of interest" description="Disordered" evidence="13">
    <location>
        <begin position="1"/>
        <end position="22"/>
    </location>
</feature>
<dbReference type="EC" id="3.2.1.17" evidence="4 12"/>
<comment type="caution">
    <text evidence="15">The sequence shown here is derived from an EMBL/GenBank/DDBJ whole genome shotgun (WGS) entry which is preliminary data.</text>
</comment>
<evidence type="ECO:0000256" key="6">
    <source>
        <dbReference type="ARBA" id="ARBA00022529"/>
    </source>
</evidence>